<evidence type="ECO:0000313" key="1">
    <source>
        <dbReference type="EMBL" id="ETV94494.1"/>
    </source>
</evidence>
<accession>A0A024TKH8</accession>
<protein>
    <submittedName>
        <fullName evidence="1">Uncharacterized protein</fullName>
    </submittedName>
</protein>
<reference evidence="1" key="1">
    <citation type="submission" date="2013-12" db="EMBL/GenBank/DDBJ databases">
        <title>The Genome Sequence of Aphanomyces invadans NJM9701.</title>
        <authorList>
            <consortium name="The Broad Institute Genomics Platform"/>
            <person name="Russ C."/>
            <person name="Tyler B."/>
            <person name="van West P."/>
            <person name="Dieguez-Uribeondo J."/>
            <person name="Young S.K."/>
            <person name="Zeng Q."/>
            <person name="Gargeya S."/>
            <person name="Fitzgerald M."/>
            <person name="Abouelleil A."/>
            <person name="Alvarado L."/>
            <person name="Chapman S.B."/>
            <person name="Gainer-Dewar J."/>
            <person name="Goldberg J."/>
            <person name="Griggs A."/>
            <person name="Gujja S."/>
            <person name="Hansen M."/>
            <person name="Howarth C."/>
            <person name="Imamovic A."/>
            <person name="Ireland A."/>
            <person name="Larimer J."/>
            <person name="McCowan C."/>
            <person name="Murphy C."/>
            <person name="Pearson M."/>
            <person name="Poon T.W."/>
            <person name="Priest M."/>
            <person name="Roberts A."/>
            <person name="Saif S."/>
            <person name="Shea T."/>
            <person name="Sykes S."/>
            <person name="Wortman J."/>
            <person name="Nusbaum C."/>
            <person name="Birren B."/>
        </authorList>
    </citation>
    <scope>NUCLEOTIDE SEQUENCE [LARGE SCALE GENOMIC DNA]</scope>
    <source>
        <strain evidence="1">NJM9701</strain>
    </source>
</reference>
<dbReference type="GeneID" id="20088860"/>
<name>A0A024TKH8_9STRA</name>
<dbReference type="RefSeq" id="XP_008876809.1">
    <property type="nucleotide sequence ID" value="XM_008878587.1"/>
</dbReference>
<dbReference type="AlphaFoldDB" id="A0A024TKH8"/>
<dbReference type="VEuPathDB" id="FungiDB:H310_11810"/>
<organism evidence="1">
    <name type="scientific">Aphanomyces invadans</name>
    <dbReference type="NCBI Taxonomy" id="157072"/>
    <lineage>
        <taxon>Eukaryota</taxon>
        <taxon>Sar</taxon>
        <taxon>Stramenopiles</taxon>
        <taxon>Oomycota</taxon>
        <taxon>Saprolegniomycetes</taxon>
        <taxon>Saprolegniales</taxon>
        <taxon>Verrucalvaceae</taxon>
        <taxon>Aphanomyces</taxon>
    </lineage>
</organism>
<gene>
    <name evidence="1" type="ORF">H310_11810</name>
</gene>
<dbReference type="EMBL" id="KI913985">
    <property type="protein sequence ID" value="ETV94494.1"/>
    <property type="molecule type" value="Genomic_DNA"/>
</dbReference>
<sequence length="147" mass="17089">MGRLRWLDGSREGLLGRRCVWQWLAFSRRRLLSEWLRLLCNNLMRFEGRFDDVWTVVVIVVSAVVVKSRRMVVPVVVWLTEEELRWLWLLPHRTAPDFLDAVRMAKCAVHGHSRDLVFKSRQKAHVEVSATGVGFTSVSRGIQASYI</sequence>
<proteinExistence type="predicted"/>